<dbReference type="NCBIfam" id="TIGR03860">
    <property type="entry name" value="FMN_nitrolo"/>
    <property type="match status" value="1"/>
</dbReference>
<accession>A0A1H1DWL9</accession>
<dbReference type="Pfam" id="PF00296">
    <property type="entry name" value="Bac_luciferase"/>
    <property type="match status" value="1"/>
</dbReference>
<protein>
    <submittedName>
        <fullName evidence="8">FMN-dependent oxidoreductase, nitrilotriacetate monooxygenase family</fullName>
    </submittedName>
</protein>
<dbReference type="Proteomes" id="UP000181917">
    <property type="component" value="Unassembled WGS sequence"/>
</dbReference>
<keyword evidence="3" id="KW-0560">Oxidoreductase</keyword>
<feature type="binding site" evidence="6">
    <location>
        <position position="154"/>
    </location>
    <ligand>
        <name>FMN</name>
        <dbReference type="ChEBI" id="CHEBI:58210"/>
    </ligand>
</feature>
<feature type="binding site" evidence="6">
    <location>
        <position position="158"/>
    </location>
    <ligand>
        <name>FMN</name>
        <dbReference type="ChEBI" id="CHEBI:58210"/>
    </ligand>
</feature>
<dbReference type="Gene3D" id="3.20.20.30">
    <property type="entry name" value="Luciferase-like domain"/>
    <property type="match status" value="1"/>
</dbReference>
<dbReference type="InterPro" id="IPR011251">
    <property type="entry name" value="Luciferase-like_dom"/>
</dbReference>
<dbReference type="OrthoDB" id="3265338at2"/>
<keyword evidence="4 8" id="KW-0503">Monooxygenase</keyword>
<organism evidence="8 9">
    <name type="scientific">Crystallibacter crystallopoietes</name>
    <dbReference type="NCBI Taxonomy" id="37928"/>
    <lineage>
        <taxon>Bacteria</taxon>
        <taxon>Bacillati</taxon>
        <taxon>Actinomycetota</taxon>
        <taxon>Actinomycetes</taxon>
        <taxon>Micrococcales</taxon>
        <taxon>Micrococcaceae</taxon>
        <taxon>Crystallibacter</taxon>
    </lineage>
</organism>
<dbReference type="PANTHER" id="PTHR30011:SF16">
    <property type="entry name" value="C2H2 FINGER DOMAIN TRANSCRIPTION FACTOR (EUROFUNG)-RELATED"/>
    <property type="match status" value="1"/>
</dbReference>
<dbReference type="SUPFAM" id="SSF51679">
    <property type="entry name" value="Bacterial luciferase-like"/>
    <property type="match status" value="1"/>
</dbReference>
<keyword evidence="1 6" id="KW-0285">Flavoprotein</keyword>
<evidence type="ECO:0000256" key="2">
    <source>
        <dbReference type="ARBA" id="ARBA00022643"/>
    </source>
</evidence>
<keyword evidence="9" id="KW-1185">Reference proteome</keyword>
<feature type="binding site" evidence="6">
    <location>
        <position position="58"/>
    </location>
    <ligand>
        <name>FMN</name>
        <dbReference type="ChEBI" id="CHEBI:58210"/>
    </ligand>
</feature>
<keyword evidence="2 6" id="KW-0288">FMN</keyword>
<evidence type="ECO:0000256" key="4">
    <source>
        <dbReference type="ARBA" id="ARBA00023033"/>
    </source>
</evidence>
<comment type="similarity">
    <text evidence="5">Belongs to the NtaA/SnaA/DszA monooxygenase family.</text>
</comment>
<dbReference type="InterPro" id="IPR036661">
    <property type="entry name" value="Luciferase-like_sf"/>
</dbReference>
<dbReference type="PIRSF" id="PIRSF000337">
    <property type="entry name" value="NTA_MOA"/>
    <property type="match status" value="1"/>
</dbReference>
<dbReference type="GO" id="GO:0004497">
    <property type="term" value="F:monooxygenase activity"/>
    <property type="evidence" value="ECO:0007669"/>
    <property type="project" value="UniProtKB-KW"/>
</dbReference>
<dbReference type="EMBL" id="FNKH01000002">
    <property type="protein sequence ID" value="SDQ80837.1"/>
    <property type="molecule type" value="Genomic_DNA"/>
</dbReference>
<gene>
    <name evidence="8" type="ORF">SAMN04489742_2649</name>
</gene>
<evidence type="ECO:0000313" key="9">
    <source>
        <dbReference type="Proteomes" id="UP000181917"/>
    </source>
</evidence>
<dbReference type="GO" id="GO:0016705">
    <property type="term" value="F:oxidoreductase activity, acting on paired donors, with incorporation or reduction of molecular oxygen"/>
    <property type="evidence" value="ECO:0007669"/>
    <property type="project" value="InterPro"/>
</dbReference>
<evidence type="ECO:0000256" key="5">
    <source>
        <dbReference type="ARBA" id="ARBA00033748"/>
    </source>
</evidence>
<dbReference type="PANTHER" id="PTHR30011">
    <property type="entry name" value="ALKANESULFONATE MONOOXYGENASE-RELATED"/>
    <property type="match status" value="1"/>
</dbReference>
<evidence type="ECO:0000256" key="1">
    <source>
        <dbReference type="ARBA" id="ARBA00022630"/>
    </source>
</evidence>
<dbReference type="KEGG" id="acry:AC20117_04195"/>
<reference evidence="8 9" key="1">
    <citation type="submission" date="2016-10" db="EMBL/GenBank/DDBJ databases">
        <authorList>
            <person name="de Groot N.N."/>
        </authorList>
    </citation>
    <scope>NUCLEOTIDE SEQUENCE [LARGE SCALE GENOMIC DNA]</scope>
    <source>
        <strain evidence="8 9">DSM 20117</strain>
    </source>
</reference>
<feature type="binding site" evidence="6">
    <location>
        <position position="104"/>
    </location>
    <ligand>
        <name>FMN</name>
        <dbReference type="ChEBI" id="CHEBI:58210"/>
    </ligand>
</feature>
<evidence type="ECO:0000259" key="7">
    <source>
        <dbReference type="Pfam" id="PF00296"/>
    </source>
</evidence>
<feature type="domain" description="Luciferase-like" evidence="7">
    <location>
        <begin position="26"/>
        <end position="387"/>
    </location>
</feature>
<dbReference type="AlphaFoldDB" id="A0A1H1DWL9"/>
<proteinExistence type="inferred from homology"/>
<sequence>MSKEIHFNGFEMNTVSHINHGLWVHPDNRRHEYTDIEYWTETAQLLERGLFDAIFLADVVGTYDVYRGSRGPAVERGLQVPNNDPYLLVPAMAAVTRNLGFAVTFSTTYEPPFGNARRLSTLDHLTKGRVAWNVVTGYLPDAARNFGLPAHIKHDDRYDIAEEYLDVSYKLWEGSWDDGAVVRDRERRVYTETDGVHEIGHAGRFFTVDGPHLSEPSLQRTPVIYQAGSSERGKDFAARHAEAVFVSSRTVQRVAADVRDLRERAEAAGRGRDAVKALASLNIVLGETEAEVARKVEEVVRLRDVEGHLVHFGGSSGIDVASLETDEYLQYVGRDHAQSMEAEFATGAGRKRAHELIDALADPRNDEFFIAGTPEQVADRIEEIVDATDVDGFNIVQFLSPGTFTDVVELLVPELQKRGRYRTAYSESERTLRERLFPGNGPLLPATHPGAAYRGAFRREEITV</sequence>
<dbReference type="InterPro" id="IPR016215">
    <property type="entry name" value="NTA_MOA"/>
</dbReference>
<evidence type="ECO:0000256" key="3">
    <source>
        <dbReference type="ARBA" id="ARBA00023002"/>
    </source>
</evidence>
<dbReference type="STRING" id="37928.SAMN04489742_2649"/>
<name>A0A1H1DWL9_9MICC</name>
<evidence type="ECO:0000256" key="6">
    <source>
        <dbReference type="PIRSR" id="PIRSR000337-1"/>
    </source>
</evidence>
<evidence type="ECO:0000313" key="8">
    <source>
        <dbReference type="EMBL" id="SDQ80837.1"/>
    </source>
</evidence>
<dbReference type="InterPro" id="IPR051260">
    <property type="entry name" value="Diverse_substr_monoxygenases"/>
</dbReference>
<feature type="binding site" evidence="6">
    <location>
        <position position="230"/>
    </location>
    <ligand>
        <name>FMN</name>
        <dbReference type="ChEBI" id="CHEBI:58210"/>
    </ligand>
</feature>
<dbReference type="RefSeq" id="WP_074700854.1">
    <property type="nucleotide sequence ID" value="NZ_CP018863.1"/>
</dbReference>
<feature type="binding site" evidence="6">
    <location>
        <position position="229"/>
    </location>
    <ligand>
        <name>FMN</name>
        <dbReference type="ChEBI" id="CHEBI:58210"/>
    </ligand>
</feature>